<evidence type="ECO:0000256" key="1">
    <source>
        <dbReference type="SAM" id="MobiDB-lite"/>
    </source>
</evidence>
<dbReference type="EMBL" id="JAENIJ010000001">
    <property type="protein sequence ID" value="MBK1880816.1"/>
    <property type="molecule type" value="Genomic_DNA"/>
</dbReference>
<dbReference type="InterPro" id="IPR036869">
    <property type="entry name" value="J_dom_sf"/>
</dbReference>
<accession>A0A934S4X6</accession>
<evidence type="ECO:0008006" key="4">
    <source>
        <dbReference type="Google" id="ProtNLM"/>
    </source>
</evidence>
<evidence type="ECO:0000313" key="2">
    <source>
        <dbReference type="EMBL" id="MBK1880816.1"/>
    </source>
</evidence>
<dbReference type="RefSeq" id="WP_200266395.1">
    <property type="nucleotide sequence ID" value="NZ_JAENIJ010000001.1"/>
</dbReference>
<gene>
    <name evidence="2" type="ORF">JIN85_00230</name>
</gene>
<feature type="region of interest" description="Disordered" evidence="1">
    <location>
        <begin position="192"/>
        <end position="211"/>
    </location>
</feature>
<dbReference type="Proteomes" id="UP000603141">
    <property type="component" value="Unassembled WGS sequence"/>
</dbReference>
<proteinExistence type="predicted"/>
<dbReference type="AlphaFoldDB" id="A0A934S4X6"/>
<sequence length="391" mass="45605">MRRRRARRKSVTSDDVTIRARENTPLSRTQEKFNRLMKTLETARRSHVRTQKQLDEILQLSIREWMPLLEDVKRAERDLLFAGAQALKAFPLSPERQLALRNFLLLKLDRMLSDPVGLTTTDLDRLEQLRAELAPPPCHPQSDADEATRFEQWREMLEKIAREEGIELDLSSIDSHAGLEELQRMVQEQMQAARARKPPREKTRQSRKVTAAELEKERLRQEMETAKKRDLKTLFKQLAKSFHPDLESDSSLKRQKEIWMQRLNAAYEADDLREMLQLEMEWLGETSSNLMNAGDAQLGVYCQVLEEQITDQKKRTLTMLAEPQYGPLRRFQHPATGNIASSYLIKSELQRELEHQQKMVSLLSKNNAVARRLVQEWADEYARISGNSSQF</sequence>
<dbReference type="Gene3D" id="1.10.287.110">
    <property type="entry name" value="DnaJ domain"/>
    <property type="match status" value="1"/>
</dbReference>
<comment type="caution">
    <text evidence="2">The sequence shown here is derived from an EMBL/GenBank/DDBJ whole genome shotgun (WGS) entry which is preliminary data.</text>
</comment>
<organism evidence="2 3">
    <name type="scientific">Luteolibacter pohnpeiensis</name>
    <dbReference type="NCBI Taxonomy" id="454153"/>
    <lineage>
        <taxon>Bacteria</taxon>
        <taxon>Pseudomonadati</taxon>
        <taxon>Verrucomicrobiota</taxon>
        <taxon>Verrucomicrobiia</taxon>
        <taxon>Verrucomicrobiales</taxon>
        <taxon>Verrucomicrobiaceae</taxon>
        <taxon>Luteolibacter</taxon>
    </lineage>
</organism>
<evidence type="ECO:0000313" key="3">
    <source>
        <dbReference type="Proteomes" id="UP000603141"/>
    </source>
</evidence>
<dbReference type="SUPFAM" id="SSF46565">
    <property type="entry name" value="Chaperone J-domain"/>
    <property type="match status" value="1"/>
</dbReference>
<name>A0A934S4X6_9BACT</name>
<keyword evidence="3" id="KW-1185">Reference proteome</keyword>
<reference evidence="2" key="1">
    <citation type="submission" date="2021-01" db="EMBL/GenBank/DDBJ databases">
        <title>Modified the classification status of verrucomicrobia.</title>
        <authorList>
            <person name="Feng X."/>
        </authorList>
    </citation>
    <scope>NUCLEOTIDE SEQUENCE</scope>
    <source>
        <strain evidence="2">KCTC 22041</strain>
    </source>
</reference>
<protein>
    <recommendedName>
        <fullName evidence="4">Molecular chaperone DnaJ</fullName>
    </recommendedName>
</protein>